<comment type="caution">
    <text evidence="1">The sequence shown here is derived from an EMBL/GenBank/DDBJ whole genome shotgun (WGS) entry which is preliminary data.</text>
</comment>
<gene>
    <name evidence="1" type="ORF">GCM10023172_42900</name>
</gene>
<dbReference type="EMBL" id="BAABGQ010000016">
    <property type="protein sequence ID" value="GAA4509417.1"/>
    <property type="molecule type" value="Genomic_DNA"/>
</dbReference>
<protein>
    <submittedName>
        <fullName evidence="1">Uncharacterized protein</fullName>
    </submittedName>
</protein>
<proteinExistence type="predicted"/>
<reference evidence="2" key="1">
    <citation type="journal article" date="2019" name="Int. J. Syst. Evol. Microbiol.">
        <title>The Global Catalogue of Microorganisms (GCM) 10K type strain sequencing project: providing services to taxonomists for standard genome sequencing and annotation.</title>
        <authorList>
            <consortium name="The Broad Institute Genomics Platform"/>
            <consortium name="The Broad Institute Genome Sequencing Center for Infectious Disease"/>
            <person name="Wu L."/>
            <person name="Ma J."/>
        </authorList>
    </citation>
    <scope>NUCLEOTIDE SEQUENCE [LARGE SCALE GENOMIC DNA]</scope>
    <source>
        <strain evidence="2">JCM 17841</strain>
    </source>
</reference>
<sequence length="63" mass="7052">MQSQRAAVEHLKKGEHEKVALHGYTAYGCASPTKKHVKEAALHCSQEHGDHEWLHAHERGGDQ</sequence>
<evidence type="ECO:0000313" key="2">
    <source>
        <dbReference type="Proteomes" id="UP001501243"/>
    </source>
</evidence>
<evidence type="ECO:0000313" key="1">
    <source>
        <dbReference type="EMBL" id="GAA4509417.1"/>
    </source>
</evidence>
<accession>A0ABP8QTJ5</accession>
<keyword evidence="2" id="KW-1185">Reference proteome</keyword>
<dbReference type="PROSITE" id="PS51257">
    <property type="entry name" value="PROKAR_LIPOPROTEIN"/>
    <property type="match status" value="1"/>
</dbReference>
<name>A0ABP8QTJ5_9BACT</name>
<organism evidence="1 2">
    <name type="scientific">Hymenobacter ginsengisoli</name>
    <dbReference type="NCBI Taxonomy" id="1051626"/>
    <lineage>
        <taxon>Bacteria</taxon>
        <taxon>Pseudomonadati</taxon>
        <taxon>Bacteroidota</taxon>
        <taxon>Cytophagia</taxon>
        <taxon>Cytophagales</taxon>
        <taxon>Hymenobacteraceae</taxon>
        <taxon>Hymenobacter</taxon>
    </lineage>
</organism>
<dbReference type="Proteomes" id="UP001501243">
    <property type="component" value="Unassembled WGS sequence"/>
</dbReference>